<evidence type="ECO:0000313" key="3">
    <source>
        <dbReference type="Proteomes" id="UP001214094"/>
    </source>
</evidence>
<dbReference type="EMBL" id="CP121309">
    <property type="protein sequence ID" value="WFP93261.1"/>
    <property type="molecule type" value="Genomic_DNA"/>
</dbReference>
<keyword evidence="3" id="KW-1185">Reference proteome</keyword>
<reference evidence="2 3" key="1">
    <citation type="submission" date="2023-03" db="EMBL/GenBank/DDBJ databases">
        <title>Comparative genome and transcriptome analysis combination mining strategies for increasing vitamin B12 production of Ensifer adhaerens strain.</title>
        <authorList>
            <person name="Yongheng L."/>
        </authorList>
    </citation>
    <scope>NUCLEOTIDE SEQUENCE [LARGE SCALE GENOMIC DNA]</scope>
    <source>
        <strain evidence="2 3">Casida A-T305</strain>
        <plasmid evidence="2 3">unnamedA</plasmid>
    </source>
</reference>
<organism evidence="2 3">
    <name type="scientific">Ensifer adhaerens</name>
    <name type="common">Sinorhizobium morelense</name>
    <dbReference type="NCBI Taxonomy" id="106592"/>
    <lineage>
        <taxon>Bacteria</taxon>
        <taxon>Pseudomonadati</taxon>
        <taxon>Pseudomonadota</taxon>
        <taxon>Alphaproteobacteria</taxon>
        <taxon>Hyphomicrobiales</taxon>
        <taxon>Rhizobiaceae</taxon>
        <taxon>Sinorhizobium/Ensifer group</taxon>
        <taxon>Ensifer</taxon>
    </lineage>
</organism>
<dbReference type="GeneID" id="29520868"/>
<protein>
    <submittedName>
        <fullName evidence="2">Uncharacterized protein</fullName>
    </submittedName>
</protein>
<evidence type="ECO:0000313" key="2">
    <source>
        <dbReference type="EMBL" id="WFP93261.1"/>
    </source>
</evidence>
<proteinExistence type="predicted"/>
<evidence type="ECO:0000256" key="1">
    <source>
        <dbReference type="SAM" id="MobiDB-lite"/>
    </source>
</evidence>
<gene>
    <name evidence="2" type="ORF">P4B07_26395</name>
</gene>
<dbReference type="Proteomes" id="UP001214094">
    <property type="component" value="Plasmid unnamedA"/>
</dbReference>
<sequence length="300" mass="33519">MTARSECVRSPDGETPFTPERFVGDPLFGEALRQAALHMVAIHDAAPRIVRYTASLRKWLLTQAILTLHFERLTDPSRPELTAARLIDFIAGNNVASKNTAAAHLAEMRNYRLLLDAEQGGDKRIRPLILSDVAEGLIRQWFEGHLSSLDRLDEGTRLAQSQTEPTLMHHALPRAMRRLIADRAWCEPPESIAAFVSTESGSNILHDLVARLPTGVLPDQRIWIGPLKPGEISSRYIISRTHAQRVFARAGDLGVLGWESSGSRGPLWISRDLVDDYRHWQAVKFAALDEAFAWAALQAR</sequence>
<geneLocation type="plasmid" evidence="2 3">
    <name>unnamedA</name>
</geneLocation>
<keyword evidence="2" id="KW-0614">Plasmid</keyword>
<dbReference type="RefSeq" id="WP_034805726.1">
    <property type="nucleotide sequence ID" value="NZ_CP015881.1"/>
</dbReference>
<name>A0ABY8HMB2_ENSAD</name>
<feature type="compositionally biased region" description="Basic and acidic residues" evidence="1">
    <location>
        <begin position="1"/>
        <end position="12"/>
    </location>
</feature>
<accession>A0ABY8HMB2</accession>
<feature type="region of interest" description="Disordered" evidence="1">
    <location>
        <begin position="1"/>
        <end position="20"/>
    </location>
</feature>